<dbReference type="SUPFAM" id="SSF101852">
    <property type="entry name" value="Bacterial fluorinating enzyme, C-terminal domain"/>
    <property type="match status" value="1"/>
</dbReference>
<dbReference type="InterPro" id="IPR023227">
    <property type="entry name" value="SAM_OH_AdoTrfase_C_sf"/>
</dbReference>
<dbReference type="RefSeq" id="WP_408790093.1">
    <property type="nucleotide sequence ID" value="NZ_JBGXBU010000003.1"/>
</dbReference>
<name>A0ABW9GPK1_9GAMM</name>
<dbReference type="Gene3D" id="2.40.30.90">
    <property type="entry name" value="Bacterial fluorinating enzyme like"/>
    <property type="match status" value="1"/>
</dbReference>
<feature type="signal peptide" evidence="3">
    <location>
        <begin position="1"/>
        <end position="23"/>
    </location>
</feature>
<dbReference type="GeneID" id="97220629"/>
<keyword evidence="7" id="KW-1185">Reference proteome</keyword>
<dbReference type="EMBL" id="JBGXBU010000003">
    <property type="protein sequence ID" value="MFM4893089.1"/>
    <property type="molecule type" value="Genomic_DNA"/>
</dbReference>
<dbReference type="InterPro" id="IPR046470">
    <property type="entry name" value="SAM_HAT_C"/>
</dbReference>
<comment type="caution">
    <text evidence="6">The sequence shown here is derived from an EMBL/GenBank/DDBJ whole genome shotgun (WGS) entry which is preliminary data.</text>
</comment>
<proteinExistence type="inferred from homology"/>
<dbReference type="Proteomes" id="UP001630969">
    <property type="component" value="Unassembled WGS sequence"/>
</dbReference>
<feature type="domain" description="S-adenosyl-l-methionine hydroxide adenosyltransferase N-terminal" evidence="4">
    <location>
        <begin position="28"/>
        <end position="176"/>
    </location>
</feature>
<keyword evidence="3" id="KW-0732">Signal</keyword>
<organism evidence="6 7">
    <name type="scientific">Aeromonas bivalvium</name>
    <dbReference type="NCBI Taxonomy" id="440079"/>
    <lineage>
        <taxon>Bacteria</taxon>
        <taxon>Pseudomonadati</taxon>
        <taxon>Pseudomonadota</taxon>
        <taxon>Gammaproteobacteria</taxon>
        <taxon>Aeromonadales</taxon>
        <taxon>Aeromonadaceae</taxon>
        <taxon>Aeromonas</taxon>
    </lineage>
</organism>
<comment type="similarity">
    <text evidence="2">Belongs to the SAM hydrolase / SAM-dependent halogenase family.</text>
</comment>
<dbReference type="PANTHER" id="PTHR35092">
    <property type="entry name" value="CHLORINASE MJ1651"/>
    <property type="match status" value="1"/>
</dbReference>
<evidence type="ECO:0000256" key="2">
    <source>
        <dbReference type="ARBA" id="ARBA00024035"/>
    </source>
</evidence>
<dbReference type="PANTHER" id="PTHR35092:SF1">
    <property type="entry name" value="CHLORINASE MJ1651"/>
    <property type="match status" value="1"/>
</dbReference>
<dbReference type="InterPro" id="IPR046469">
    <property type="entry name" value="SAM_HAT_N"/>
</dbReference>
<evidence type="ECO:0000259" key="4">
    <source>
        <dbReference type="Pfam" id="PF01887"/>
    </source>
</evidence>
<feature type="chain" id="PRO_5047543407" evidence="3">
    <location>
        <begin position="24"/>
        <end position="302"/>
    </location>
</feature>
<evidence type="ECO:0000313" key="7">
    <source>
        <dbReference type="Proteomes" id="UP001630969"/>
    </source>
</evidence>
<feature type="domain" description="S-adenosyl-l-methionine hydroxide adenosyltransferase C-terminal" evidence="5">
    <location>
        <begin position="201"/>
        <end position="294"/>
    </location>
</feature>
<sequence length="302" mass="32672">MDIRIVPRALVLALSLVGAGAFASEALVFQTDFGLKDGAVSAMKGVAFGVDRTLPLHDLTHEIPAYNIWEASYRLYQTLQYWPAGTVFVSVVDPGVGTERKSVVLKTRSGHYVVSPDNGTLTLVAEHFGIEAVRQIDEKRNRLKGSEKSYTFHGRDVYAYTGARLASGAISFEQVGPLLPAEVVTIPYQPAVAEEDGTLKGTISILDVQYGNVWTNIDEALLGKAGIRKGDNACIRISEGDALKYEGKAPYVSSFGDVPQGQPLVYLNSLLQVSVALNMESFAAKHQVQSGANWHLSLKKCG</sequence>
<dbReference type="Pfam" id="PF01887">
    <property type="entry name" value="SAM_HAT_N"/>
    <property type="match status" value="1"/>
</dbReference>
<reference evidence="6 7" key="1">
    <citation type="submission" date="2024-09" db="EMBL/GenBank/DDBJ databases">
        <title>Aeromonas strains Genome sequencing and assembly.</title>
        <authorList>
            <person name="Hu X."/>
            <person name="Tang B."/>
        </authorList>
    </citation>
    <scope>NUCLEOTIDE SEQUENCE [LARGE SCALE GENOMIC DNA]</scope>
    <source>
        <strain evidence="6 7">NB23SCDHY001</strain>
    </source>
</reference>
<dbReference type="Pfam" id="PF20257">
    <property type="entry name" value="SAM_HAT_C"/>
    <property type="match status" value="1"/>
</dbReference>
<dbReference type="InterPro" id="IPR023228">
    <property type="entry name" value="SAM_OH_AdoTrfase_N_sf"/>
</dbReference>
<evidence type="ECO:0000256" key="1">
    <source>
        <dbReference type="ARBA" id="ARBA00022691"/>
    </source>
</evidence>
<dbReference type="PIRSF" id="PIRSF006779">
    <property type="entry name" value="UCP006779"/>
    <property type="match status" value="1"/>
</dbReference>
<evidence type="ECO:0000256" key="3">
    <source>
        <dbReference type="SAM" id="SignalP"/>
    </source>
</evidence>
<protein>
    <submittedName>
        <fullName evidence="6">S-adenosyl-l-methionine hydroxide adenosyltransferase family protein</fullName>
    </submittedName>
</protein>
<accession>A0ABW9GPK1</accession>
<dbReference type="Gene3D" id="3.40.50.10790">
    <property type="entry name" value="S-adenosyl-l-methionine hydroxide adenosyltransferase, N-terminal"/>
    <property type="match status" value="1"/>
</dbReference>
<dbReference type="InterPro" id="IPR002747">
    <property type="entry name" value="SAM_OH_AdoTrfase"/>
</dbReference>
<gene>
    <name evidence="6" type="ORF">ACEUDJ_09470</name>
</gene>
<keyword evidence="1" id="KW-0949">S-adenosyl-L-methionine</keyword>
<dbReference type="SUPFAM" id="SSF102522">
    <property type="entry name" value="Bacterial fluorinating enzyme, N-terminal domain"/>
    <property type="match status" value="1"/>
</dbReference>
<evidence type="ECO:0000259" key="5">
    <source>
        <dbReference type="Pfam" id="PF20257"/>
    </source>
</evidence>
<evidence type="ECO:0000313" key="6">
    <source>
        <dbReference type="EMBL" id="MFM4893089.1"/>
    </source>
</evidence>